<keyword evidence="3" id="KW-1185">Reference proteome</keyword>
<evidence type="ECO:0000313" key="2">
    <source>
        <dbReference type="EMBL" id="MBR8535403.1"/>
    </source>
</evidence>
<keyword evidence="1" id="KW-0812">Transmembrane</keyword>
<feature type="transmembrane region" description="Helical" evidence="1">
    <location>
        <begin position="139"/>
        <end position="161"/>
    </location>
</feature>
<dbReference type="Proteomes" id="UP000679220">
    <property type="component" value="Unassembled WGS sequence"/>
</dbReference>
<reference evidence="2" key="2">
    <citation type="submission" date="2021-04" db="EMBL/GenBank/DDBJ databases">
        <authorList>
            <person name="Zhang T."/>
            <person name="Zhang Y."/>
            <person name="Lu D."/>
            <person name="Zuo D."/>
            <person name="Du Z."/>
        </authorList>
    </citation>
    <scope>NUCLEOTIDE SEQUENCE</scope>
    <source>
        <strain evidence="2">JR1</strain>
    </source>
</reference>
<dbReference type="RefSeq" id="WP_212189309.1">
    <property type="nucleotide sequence ID" value="NZ_JAGTAR010000009.1"/>
</dbReference>
<accession>A0A941F3R0</accession>
<reference evidence="2" key="1">
    <citation type="journal article" date="2018" name="Int. J. Syst. Evol. Microbiol.">
        <title>Carboxylicivirga sediminis sp. nov., isolated from coastal sediment.</title>
        <authorList>
            <person name="Wang F.Q."/>
            <person name="Ren L.H."/>
            <person name="Zou R.J."/>
            <person name="Sun Y.Z."/>
            <person name="Liu X.J."/>
            <person name="Jiang F."/>
            <person name="Liu L.J."/>
        </authorList>
    </citation>
    <scope>NUCLEOTIDE SEQUENCE</scope>
    <source>
        <strain evidence="2">JR1</strain>
    </source>
</reference>
<keyword evidence="1" id="KW-1133">Transmembrane helix</keyword>
<feature type="transmembrane region" description="Helical" evidence="1">
    <location>
        <begin position="173"/>
        <end position="195"/>
    </location>
</feature>
<dbReference type="AlphaFoldDB" id="A0A941F3R0"/>
<organism evidence="2 3">
    <name type="scientific">Carboxylicivirga sediminis</name>
    <dbReference type="NCBI Taxonomy" id="2006564"/>
    <lineage>
        <taxon>Bacteria</taxon>
        <taxon>Pseudomonadati</taxon>
        <taxon>Bacteroidota</taxon>
        <taxon>Bacteroidia</taxon>
        <taxon>Marinilabiliales</taxon>
        <taxon>Marinilabiliaceae</taxon>
        <taxon>Carboxylicivirga</taxon>
    </lineage>
</organism>
<dbReference type="EMBL" id="JAGTAR010000009">
    <property type="protein sequence ID" value="MBR8535403.1"/>
    <property type="molecule type" value="Genomic_DNA"/>
</dbReference>
<keyword evidence="1" id="KW-0472">Membrane</keyword>
<protein>
    <submittedName>
        <fullName evidence="2">Uncharacterized protein</fullName>
    </submittedName>
</protein>
<gene>
    <name evidence="2" type="ORF">KDU71_07510</name>
</gene>
<evidence type="ECO:0000256" key="1">
    <source>
        <dbReference type="SAM" id="Phobius"/>
    </source>
</evidence>
<feature type="transmembrane region" description="Helical" evidence="1">
    <location>
        <begin position="39"/>
        <end position="61"/>
    </location>
</feature>
<sequence length="268" mass="31071">MKKNNEKLLEKLRKRYRLAIFNESTYEEIFGMHLSRLNVYLIIGVSLSVYTTMIIVLIAFTPLRNYLPDAQSKEMDSGMMIIFYGVLLTMAIALIFVASSNNYTSVLKKKKKSNKIRHLFKLQDRFQELIKKRKRAANAYLVIGILISIGALSVLGFTLFFQELNDKELSNYYIPRISFAFFVQTISFFFLRLYLNLLKEAKFFEDELTSLQYKIAAYKLSTNNQDVIPDLIKSYTNVERNNSSLVIKDEVNGIDINTLLAELLKNKS</sequence>
<name>A0A941F3R0_9BACT</name>
<feature type="transmembrane region" description="Helical" evidence="1">
    <location>
        <begin position="81"/>
        <end position="103"/>
    </location>
</feature>
<proteinExistence type="predicted"/>
<evidence type="ECO:0000313" key="3">
    <source>
        <dbReference type="Proteomes" id="UP000679220"/>
    </source>
</evidence>
<comment type="caution">
    <text evidence="2">The sequence shown here is derived from an EMBL/GenBank/DDBJ whole genome shotgun (WGS) entry which is preliminary data.</text>
</comment>